<evidence type="ECO:0000256" key="3">
    <source>
        <dbReference type="ARBA" id="ARBA00007072"/>
    </source>
</evidence>
<dbReference type="EC" id="3.2.1.4" evidence="13"/>
<evidence type="ECO:0000259" key="14">
    <source>
        <dbReference type="SMART" id="SM01063"/>
    </source>
</evidence>
<keyword evidence="10 12" id="KW-0326">Glycosidase</keyword>
<evidence type="ECO:0000256" key="9">
    <source>
        <dbReference type="ARBA" id="ARBA00023277"/>
    </source>
</evidence>
<evidence type="ECO:0000256" key="4">
    <source>
        <dbReference type="ARBA" id="ARBA00022525"/>
    </source>
</evidence>
<evidence type="ECO:0000256" key="11">
    <source>
        <dbReference type="ARBA" id="ARBA00023326"/>
    </source>
</evidence>
<evidence type="ECO:0000256" key="7">
    <source>
        <dbReference type="ARBA" id="ARBA00023001"/>
    </source>
</evidence>
<evidence type="ECO:0000313" key="15">
    <source>
        <dbReference type="EMBL" id="CAJ1933830.1"/>
    </source>
</evidence>
<dbReference type="GO" id="GO:0005576">
    <property type="term" value="C:extracellular region"/>
    <property type="evidence" value="ECO:0007669"/>
    <property type="project" value="UniProtKB-SubCell"/>
</dbReference>
<organism evidence="15 16">
    <name type="scientific">Sphenostylis stenocarpa</name>
    <dbReference type="NCBI Taxonomy" id="92480"/>
    <lineage>
        <taxon>Eukaryota</taxon>
        <taxon>Viridiplantae</taxon>
        <taxon>Streptophyta</taxon>
        <taxon>Embryophyta</taxon>
        <taxon>Tracheophyta</taxon>
        <taxon>Spermatophyta</taxon>
        <taxon>Magnoliopsida</taxon>
        <taxon>eudicotyledons</taxon>
        <taxon>Gunneridae</taxon>
        <taxon>Pentapetalae</taxon>
        <taxon>rosids</taxon>
        <taxon>fabids</taxon>
        <taxon>Fabales</taxon>
        <taxon>Fabaceae</taxon>
        <taxon>Papilionoideae</taxon>
        <taxon>50 kb inversion clade</taxon>
        <taxon>NPAAA clade</taxon>
        <taxon>indigoferoid/millettioid clade</taxon>
        <taxon>Phaseoleae</taxon>
        <taxon>Sphenostylis</taxon>
    </lineage>
</organism>
<evidence type="ECO:0000313" key="16">
    <source>
        <dbReference type="Proteomes" id="UP001189624"/>
    </source>
</evidence>
<dbReference type="FunFam" id="1.50.10.10:FF:000020">
    <property type="entry name" value="Endoglucanase"/>
    <property type="match status" value="1"/>
</dbReference>
<comment type="catalytic activity">
    <reaction evidence="1 13">
        <text>Endohydrolysis of (1-&gt;4)-beta-D-glucosidic linkages in cellulose, lichenin and cereal beta-D-glucans.</text>
        <dbReference type="EC" id="3.2.1.4"/>
    </reaction>
</comment>
<dbReference type="SUPFAM" id="SSF48208">
    <property type="entry name" value="Six-hairpin glycosidases"/>
    <property type="match status" value="1"/>
</dbReference>
<dbReference type="Pfam" id="PF00759">
    <property type="entry name" value="Glyco_hydro_9"/>
    <property type="match status" value="1"/>
</dbReference>
<reference evidence="15" key="1">
    <citation type="submission" date="2023-10" db="EMBL/GenBank/DDBJ databases">
        <authorList>
            <person name="Domelevo Entfellner J.-B."/>
        </authorList>
    </citation>
    <scope>NUCLEOTIDE SEQUENCE</scope>
</reference>
<dbReference type="PANTHER" id="PTHR22298">
    <property type="entry name" value="ENDO-1,4-BETA-GLUCANASE"/>
    <property type="match status" value="1"/>
</dbReference>
<sequence length="708" mass="78765">MKNLNISLCVLFLALVRLGRTAPSSFNYGDALDKSLMFFEAQRSGKLLVQQRVKWRGDSGLQDGFQQGVDLVGGYYDAGDHVKFGLPMAYSVTMLAWGAIEFNKEITSLNQMGHALWAIKWGTDYFVKAHTQPNVLWGQVGDGVSDHYCWERAEDMTTSRGAYKIDEEHPGSDLAGETAAALAAAAIAFSPYNSSYSSLLLAHSKQLFTFADRFRGLYDVSISSAQQFYTSSGYSDELLWAATWLYQATGDEYYLEYVVDNGVYMGGTGWAVKEFSWDNKYAGVQILLSKILLEGKAGPYADTLKQYQAKADYFSCACLQKNDGYNVQKTPGGLLYVHEWNNMQYASSAAFLLAVYSNYLSTTKAQLNCPDGQTQPQELLNFVKSQADYILGNNPAGMSYLVGYGAKYPLHVHHRGASIASIFALHSEVGCTQGFELWYNRAEPNPNVICGGLVGGPDENDGFSDDRSNYEQTEPTVSGSAPLVGIFAKLQSLYGNIEGYNHNPSPVPQQKTPSEYHRTCCFVPHTDVTTIMNHQCPSKKYKVTIKMNHQCPNKKHQVSIIVFRTSWFNVRYVIFRFTQKLTIIASAFCNIIDIVSDFGTYSGKETASKTSEDAPVEFLHSITSSWTVGGATYYRHRVIIKNTSSKPISDLKLVVQDLSGTLWGLSPTEEKDTYELPQWHQVLNPGSEYIFVYVQGGPQAKVSIKTFQ</sequence>
<protein>
    <recommendedName>
        <fullName evidence="13">Endoglucanase</fullName>
        <ecNumber evidence="13">3.2.1.4</ecNumber>
    </recommendedName>
</protein>
<feature type="active site" evidence="12">
    <location>
        <position position="413"/>
    </location>
</feature>
<keyword evidence="5 13" id="KW-0732">Signal</keyword>
<accession>A0AA86S002</accession>
<dbReference type="InterPro" id="IPR018221">
    <property type="entry name" value="Glyco_hydro_9_His_AS"/>
</dbReference>
<keyword evidence="9 12" id="KW-0119">Carbohydrate metabolism</keyword>
<comment type="subcellular location">
    <subcellularLocation>
        <location evidence="2">Secreted</location>
    </subcellularLocation>
</comment>
<evidence type="ECO:0000256" key="1">
    <source>
        <dbReference type="ARBA" id="ARBA00000966"/>
    </source>
</evidence>
<evidence type="ECO:0000256" key="6">
    <source>
        <dbReference type="ARBA" id="ARBA00022801"/>
    </source>
</evidence>
<dbReference type="GO" id="GO:0008810">
    <property type="term" value="F:cellulase activity"/>
    <property type="evidence" value="ECO:0007669"/>
    <property type="project" value="UniProtKB-EC"/>
</dbReference>
<dbReference type="SMART" id="SM01063">
    <property type="entry name" value="CBM49"/>
    <property type="match status" value="1"/>
</dbReference>
<dbReference type="InterPro" id="IPR001701">
    <property type="entry name" value="Glyco_hydro_9"/>
</dbReference>
<dbReference type="GO" id="GO:0030245">
    <property type="term" value="P:cellulose catabolic process"/>
    <property type="evidence" value="ECO:0007669"/>
    <property type="project" value="UniProtKB-KW"/>
</dbReference>
<dbReference type="AlphaFoldDB" id="A0AA86S002"/>
<feature type="domain" description="Carbohydrate binding" evidence="14">
    <location>
        <begin position="616"/>
        <end position="696"/>
    </location>
</feature>
<proteinExistence type="inferred from homology"/>
<keyword evidence="6 12" id="KW-0378">Hydrolase</keyword>
<evidence type="ECO:0000256" key="10">
    <source>
        <dbReference type="ARBA" id="ARBA00023295"/>
    </source>
</evidence>
<name>A0AA86S002_9FABA</name>
<evidence type="ECO:0000256" key="8">
    <source>
        <dbReference type="ARBA" id="ARBA00023180"/>
    </source>
</evidence>
<dbReference type="Proteomes" id="UP001189624">
    <property type="component" value="Chromosome 2"/>
</dbReference>
<evidence type="ECO:0000256" key="13">
    <source>
        <dbReference type="RuleBase" id="RU361166"/>
    </source>
</evidence>
<keyword evidence="7 13" id="KW-0136">Cellulose degradation</keyword>
<evidence type="ECO:0000256" key="5">
    <source>
        <dbReference type="ARBA" id="ARBA00022729"/>
    </source>
</evidence>
<dbReference type="InterPro" id="IPR019028">
    <property type="entry name" value="CBM_49"/>
</dbReference>
<dbReference type="Pfam" id="PF09478">
    <property type="entry name" value="CBM49"/>
    <property type="match status" value="1"/>
</dbReference>
<gene>
    <name evidence="15" type="ORF">AYBTSS11_LOCUS6573</name>
</gene>
<dbReference type="PROSITE" id="PS00592">
    <property type="entry name" value="GH9_2"/>
    <property type="match status" value="1"/>
</dbReference>
<feature type="signal peptide" evidence="13">
    <location>
        <begin position="1"/>
        <end position="21"/>
    </location>
</feature>
<dbReference type="InterPro" id="IPR008928">
    <property type="entry name" value="6-hairpin_glycosidase_sf"/>
</dbReference>
<dbReference type="GO" id="GO:0030246">
    <property type="term" value="F:carbohydrate binding"/>
    <property type="evidence" value="ECO:0007669"/>
    <property type="project" value="InterPro"/>
</dbReference>
<comment type="similarity">
    <text evidence="3 12 13">Belongs to the glycosyl hydrolase 9 (cellulase E) family.</text>
</comment>
<feature type="chain" id="PRO_5041518913" description="Endoglucanase" evidence="13">
    <location>
        <begin position="22"/>
        <end position="708"/>
    </location>
</feature>
<keyword evidence="4" id="KW-0964">Secreted</keyword>
<dbReference type="InterPro" id="IPR012341">
    <property type="entry name" value="6hp_glycosidase-like_sf"/>
</dbReference>
<keyword evidence="11 12" id="KW-0624">Polysaccharide degradation</keyword>
<keyword evidence="8" id="KW-0325">Glycoprotein</keyword>
<evidence type="ECO:0000256" key="2">
    <source>
        <dbReference type="ARBA" id="ARBA00004613"/>
    </source>
</evidence>
<dbReference type="Gene3D" id="1.50.10.10">
    <property type="match status" value="1"/>
</dbReference>
<dbReference type="EMBL" id="OY731399">
    <property type="protein sequence ID" value="CAJ1933830.1"/>
    <property type="molecule type" value="Genomic_DNA"/>
</dbReference>
<keyword evidence="16" id="KW-1185">Reference proteome</keyword>
<dbReference type="Gramene" id="rna-AYBTSS11_LOCUS6573">
    <property type="protein sequence ID" value="CAJ1933830.1"/>
    <property type="gene ID" value="gene-AYBTSS11_LOCUS6573"/>
</dbReference>
<evidence type="ECO:0000256" key="12">
    <source>
        <dbReference type="PROSITE-ProRule" id="PRU10059"/>
    </source>
</evidence>